<evidence type="ECO:0000313" key="6">
    <source>
        <dbReference type="EMBL" id="RNG18524.1"/>
    </source>
</evidence>
<evidence type="ECO:0000259" key="5">
    <source>
        <dbReference type="Pfam" id="PF13649"/>
    </source>
</evidence>
<feature type="compositionally biased region" description="Basic residues" evidence="4">
    <location>
        <begin position="50"/>
        <end position="62"/>
    </location>
</feature>
<keyword evidence="3" id="KW-0949">S-adenosyl-L-methionine</keyword>
<dbReference type="Pfam" id="PF13649">
    <property type="entry name" value="Methyltransf_25"/>
    <property type="match status" value="1"/>
</dbReference>
<organism evidence="6 7">
    <name type="scientific">Streptomyces botrytidirepellens</name>
    <dbReference type="NCBI Taxonomy" id="2486417"/>
    <lineage>
        <taxon>Bacteria</taxon>
        <taxon>Bacillati</taxon>
        <taxon>Actinomycetota</taxon>
        <taxon>Actinomycetes</taxon>
        <taxon>Kitasatosporales</taxon>
        <taxon>Streptomycetaceae</taxon>
        <taxon>Streptomyces</taxon>
    </lineage>
</organism>
<dbReference type="GO" id="GO:0032259">
    <property type="term" value="P:methylation"/>
    <property type="evidence" value="ECO:0007669"/>
    <property type="project" value="UniProtKB-KW"/>
</dbReference>
<comment type="caution">
    <text evidence="6">The sequence shown here is derived from an EMBL/GenBank/DDBJ whole genome shotgun (WGS) entry which is preliminary data.</text>
</comment>
<keyword evidence="7" id="KW-1185">Reference proteome</keyword>
<name>A0A3M8VLS5_9ACTN</name>
<dbReference type="InterPro" id="IPR029063">
    <property type="entry name" value="SAM-dependent_MTases_sf"/>
</dbReference>
<keyword evidence="1 6" id="KW-0489">Methyltransferase</keyword>
<dbReference type="InterPro" id="IPR041698">
    <property type="entry name" value="Methyltransf_25"/>
</dbReference>
<evidence type="ECO:0000313" key="7">
    <source>
        <dbReference type="Proteomes" id="UP000275401"/>
    </source>
</evidence>
<accession>A0A3M8VLS5</accession>
<evidence type="ECO:0000256" key="3">
    <source>
        <dbReference type="ARBA" id="ARBA00022691"/>
    </source>
</evidence>
<dbReference type="PANTHER" id="PTHR43464:SF19">
    <property type="entry name" value="UBIQUINONE BIOSYNTHESIS O-METHYLTRANSFERASE, MITOCHONDRIAL"/>
    <property type="match status" value="1"/>
</dbReference>
<dbReference type="Proteomes" id="UP000275401">
    <property type="component" value="Unassembled WGS sequence"/>
</dbReference>
<feature type="region of interest" description="Disordered" evidence="4">
    <location>
        <begin position="50"/>
        <end position="69"/>
    </location>
</feature>
<dbReference type="CDD" id="cd02440">
    <property type="entry name" value="AdoMet_MTases"/>
    <property type="match status" value="1"/>
</dbReference>
<dbReference type="PANTHER" id="PTHR43464">
    <property type="entry name" value="METHYLTRANSFERASE"/>
    <property type="match status" value="1"/>
</dbReference>
<dbReference type="Gene3D" id="3.40.50.150">
    <property type="entry name" value="Vaccinia Virus protein VP39"/>
    <property type="match status" value="1"/>
</dbReference>
<evidence type="ECO:0000256" key="1">
    <source>
        <dbReference type="ARBA" id="ARBA00022603"/>
    </source>
</evidence>
<dbReference type="SUPFAM" id="SSF53335">
    <property type="entry name" value="S-adenosyl-L-methionine-dependent methyltransferases"/>
    <property type="match status" value="1"/>
</dbReference>
<feature type="domain" description="Methyltransferase" evidence="5">
    <location>
        <begin position="110"/>
        <end position="208"/>
    </location>
</feature>
<keyword evidence="2 6" id="KW-0808">Transferase</keyword>
<evidence type="ECO:0000256" key="2">
    <source>
        <dbReference type="ARBA" id="ARBA00022679"/>
    </source>
</evidence>
<proteinExistence type="predicted"/>
<protein>
    <submittedName>
        <fullName evidence="6">Class I SAM-dependent methyltransferase</fullName>
    </submittedName>
</protein>
<dbReference type="EMBL" id="RIBZ01000310">
    <property type="protein sequence ID" value="RNG18524.1"/>
    <property type="molecule type" value="Genomic_DNA"/>
</dbReference>
<dbReference type="GO" id="GO:0008168">
    <property type="term" value="F:methyltransferase activity"/>
    <property type="evidence" value="ECO:0007669"/>
    <property type="project" value="UniProtKB-KW"/>
</dbReference>
<gene>
    <name evidence="6" type="ORF">EEJ42_26180</name>
</gene>
<evidence type="ECO:0000256" key="4">
    <source>
        <dbReference type="SAM" id="MobiDB-lite"/>
    </source>
</evidence>
<dbReference type="AlphaFoldDB" id="A0A3M8VLS5"/>
<sequence length="351" mass="37845">MSMYDTTQVSYLIRRPGGCGLVRSADLPIRQGCLAKRPRCEHAHDMTAHHGAHAHNHGHTHTHPGTQQPDWDAFAPLLEQGAELHTPVYDQAIAWLRERFAASDGSVRRVLDVGSGPGVVTCLLARAFPDAEVVAVDGTPALLERARERAARLGLGGRVTTVHAELPEGLDPATIGTADLIWSSKTVHHLGDQLAALRRLAAALRPGGLLALGEGGLPTRFLPRDAGLGRPDLPARLEAIQAERFAEMRAELPDATETVEDWPGLLTAAGLTGATSRSFLLDLPAPLGAAGRDFLRNELVRWREAAADRLDDGDLATLDRLLDPDDEAGIMRRPDAFLLTAQTFHVAAREE</sequence>
<reference evidence="6 7" key="1">
    <citation type="submission" date="2018-11" db="EMBL/GenBank/DDBJ databases">
        <title>The Potential of Streptomyces as Biocontrol Agents against the Tomato grey mould, Botrytis cinerea (Gray mold) Frontiers in Microbiology.</title>
        <authorList>
            <person name="Li D."/>
        </authorList>
    </citation>
    <scope>NUCLEOTIDE SEQUENCE [LARGE SCALE GENOMIC DNA]</scope>
    <source>
        <strain evidence="6 7">NEAU-LD23</strain>
    </source>
</reference>